<evidence type="ECO:0000256" key="7">
    <source>
        <dbReference type="ARBA" id="ARBA00023242"/>
    </source>
</evidence>
<keyword evidence="13" id="KW-1185">Reference proteome</keyword>
<dbReference type="FunFam" id="3.70.10.10:FF:000005">
    <property type="entry name" value="Cell cycle checkpoint control protein"/>
    <property type="match status" value="1"/>
</dbReference>
<evidence type="ECO:0000256" key="9">
    <source>
        <dbReference type="ARBA" id="ARBA00069752"/>
    </source>
</evidence>
<dbReference type="InParanoid" id="A9UQJ8"/>
<dbReference type="OMA" id="NETQCRF"/>
<dbReference type="SUPFAM" id="SSF55979">
    <property type="entry name" value="DNA clamp"/>
    <property type="match status" value="1"/>
</dbReference>
<evidence type="ECO:0000256" key="10">
    <source>
        <dbReference type="ARBA" id="ARBA00079896"/>
    </source>
</evidence>
<dbReference type="AlphaFoldDB" id="A9UQJ8"/>
<dbReference type="InterPro" id="IPR007268">
    <property type="entry name" value="Rad9/Ddc1"/>
</dbReference>
<evidence type="ECO:0000256" key="4">
    <source>
        <dbReference type="ARBA" id="ARBA00022763"/>
    </source>
</evidence>
<organism evidence="12 13">
    <name type="scientific">Monosiga brevicollis</name>
    <name type="common">Choanoflagellate</name>
    <dbReference type="NCBI Taxonomy" id="81824"/>
    <lineage>
        <taxon>Eukaryota</taxon>
        <taxon>Choanoflagellata</taxon>
        <taxon>Craspedida</taxon>
        <taxon>Salpingoecidae</taxon>
        <taxon>Monosiga</taxon>
    </lineage>
</organism>
<reference evidence="12 13" key="1">
    <citation type="journal article" date="2008" name="Nature">
        <title>The genome of the choanoflagellate Monosiga brevicollis and the origin of metazoans.</title>
        <authorList>
            <consortium name="JGI Sequencing"/>
            <person name="King N."/>
            <person name="Westbrook M.J."/>
            <person name="Young S.L."/>
            <person name="Kuo A."/>
            <person name="Abedin M."/>
            <person name="Chapman J."/>
            <person name="Fairclough S."/>
            <person name="Hellsten U."/>
            <person name="Isogai Y."/>
            <person name="Letunic I."/>
            <person name="Marr M."/>
            <person name="Pincus D."/>
            <person name="Putnam N."/>
            <person name="Rokas A."/>
            <person name="Wright K.J."/>
            <person name="Zuzow R."/>
            <person name="Dirks W."/>
            <person name="Good M."/>
            <person name="Goodstein D."/>
            <person name="Lemons D."/>
            <person name="Li W."/>
            <person name="Lyons J.B."/>
            <person name="Morris A."/>
            <person name="Nichols S."/>
            <person name="Richter D.J."/>
            <person name="Salamov A."/>
            <person name="Bork P."/>
            <person name="Lim W.A."/>
            <person name="Manning G."/>
            <person name="Miller W.T."/>
            <person name="McGinnis W."/>
            <person name="Shapiro H."/>
            <person name="Tjian R."/>
            <person name="Grigoriev I.V."/>
            <person name="Rokhsar D."/>
        </authorList>
    </citation>
    <scope>NUCLEOTIDE SEQUENCE [LARGE SCALE GENOMIC DNA]</scope>
    <source>
        <strain evidence="13">MX1 / ATCC 50154</strain>
    </source>
</reference>
<dbReference type="PANTHER" id="PTHR15237">
    <property type="entry name" value="DNA REPAIR PROTEIN RAD9"/>
    <property type="match status" value="1"/>
</dbReference>
<dbReference type="STRING" id="81824.A9UQJ8"/>
<dbReference type="KEGG" id="mbr:MONBRDRAFT_22430"/>
<dbReference type="FunCoup" id="A9UQJ8">
    <property type="interactions" value="1204"/>
</dbReference>
<evidence type="ECO:0000256" key="3">
    <source>
        <dbReference type="ARBA" id="ARBA00022722"/>
    </source>
</evidence>
<comment type="function">
    <text evidence="8">Component of the 9-1-1 cell-cycle checkpoint response complex that plays a major role in DNA repair. The 9-1-1 complex is recruited to DNA lesion upon damage by the RAD17-replication factor C (RFC) clamp loader complex. Acts then as a sliding clamp platform on DNA for several proteins involved in long-patch base excision repair (LP-BER). The 9-1-1 complex stimulates DNA polymerase beta (POLB) activity by increasing its affinity for the 3'-OH end of the primer-template and stabilizes POLB to those sites where LP-BER proceeds; endonuclease FEN1 cleavage activity on substrates with double, nick, or gap flaps of distinct sequences and lengths; and DNA ligase I (LIG1) on long-patch base excision repair substrates. The 9-1-1 complex is necessary for the recruitment of RHNO1 to sites of double-stranded breaks (DSB) occurring during the S phase. RAD9A possesses 3'-&gt;5' double stranded DNA exonuclease activity.</text>
</comment>
<dbReference type="GO" id="GO:0006281">
    <property type="term" value="P:DNA repair"/>
    <property type="evidence" value="ECO:0000318"/>
    <property type="project" value="GO_Central"/>
</dbReference>
<protein>
    <recommendedName>
        <fullName evidence="9">Cell cycle checkpoint control protein RAD9A</fullName>
    </recommendedName>
    <alternativeName>
        <fullName evidence="10">DNA repair exonuclease rad9 homolog A</fullName>
    </alternativeName>
</protein>
<dbReference type="Proteomes" id="UP000001357">
    <property type="component" value="Unassembled WGS sequence"/>
</dbReference>
<feature type="compositionally biased region" description="Low complexity" evidence="11">
    <location>
        <begin position="315"/>
        <end position="336"/>
    </location>
</feature>
<dbReference type="GO" id="GO:0071479">
    <property type="term" value="P:cellular response to ionizing radiation"/>
    <property type="evidence" value="ECO:0000318"/>
    <property type="project" value="GO_Central"/>
</dbReference>
<evidence type="ECO:0000256" key="2">
    <source>
        <dbReference type="ARBA" id="ARBA00022553"/>
    </source>
</evidence>
<name>A9UQJ8_MONBE</name>
<evidence type="ECO:0000256" key="8">
    <source>
        <dbReference type="ARBA" id="ARBA00059283"/>
    </source>
</evidence>
<evidence type="ECO:0000313" key="13">
    <source>
        <dbReference type="Proteomes" id="UP000001357"/>
    </source>
</evidence>
<dbReference type="RefSeq" id="XP_001742819.1">
    <property type="nucleotide sequence ID" value="XM_001742767.1"/>
</dbReference>
<evidence type="ECO:0000256" key="1">
    <source>
        <dbReference type="ARBA" id="ARBA00004123"/>
    </source>
</evidence>
<dbReference type="Gene3D" id="3.70.10.10">
    <property type="match status" value="1"/>
</dbReference>
<comment type="subcellular location">
    <subcellularLocation>
        <location evidence="1">Nucleus</location>
    </subcellularLocation>
</comment>
<keyword evidence="6" id="KW-0269">Exonuclease</keyword>
<keyword evidence="4" id="KW-0227">DNA damage</keyword>
<keyword evidence="7" id="KW-0539">Nucleus</keyword>
<evidence type="ECO:0000256" key="11">
    <source>
        <dbReference type="SAM" id="MobiDB-lite"/>
    </source>
</evidence>
<feature type="non-terminal residue" evidence="12">
    <location>
        <position position="368"/>
    </location>
</feature>
<dbReference type="GO" id="GO:0030896">
    <property type="term" value="C:checkpoint clamp complex"/>
    <property type="evidence" value="ECO:0000318"/>
    <property type="project" value="GO_Central"/>
</dbReference>
<gene>
    <name evidence="12" type="ORF">MONBRDRAFT_22430</name>
</gene>
<dbReference type="GO" id="GO:0000076">
    <property type="term" value="P:DNA replication checkpoint signaling"/>
    <property type="evidence" value="ECO:0000318"/>
    <property type="project" value="GO_Central"/>
</dbReference>
<keyword evidence="2" id="KW-0597">Phosphoprotein</keyword>
<dbReference type="Pfam" id="PF04139">
    <property type="entry name" value="Rad9"/>
    <property type="match status" value="1"/>
</dbReference>
<feature type="compositionally biased region" description="Polar residues" evidence="11">
    <location>
        <begin position="286"/>
        <end position="313"/>
    </location>
</feature>
<feature type="region of interest" description="Disordered" evidence="11">
    <location>
        <begin position="281"/>
        <end position="368"/>
    </location>
</feature>
<dbReference type="EMBL" id="CH991543">
    <property type="protein sequence ID" value="EDQ93057.1"/>
    <property type="molecule type" value="Genomic_DNA"/>
</dbReference>
<evidence type="ECO:0000256" key="5">
    <source>
        <dbReference type="ARBA" id="ARBA00022801"/>
    </source>
</evidence>
<accession>A9UQJ8</accession>
<evidence type="ECO:0000313" key="12">
    <source>
        <dbReference type="EMBL" id="EDQ93057.1"/>
    </source>
</evidence>
<evidence type="ECO:0000256" key="6">
    <source>
        <dbReference type="ARBA" id="ARBA00022839"/>
    </source>
</evidence>
<dbReference type="GO" id="GO:0031573">
    <property type="term" value="P:mitotic intra-S DNA damage checkpoint signaling"/>
    <property type="evidence" value="ECO:0000318"/>
    <property type="project" value="GO_Central"/>
</dbReference>
<dbReference type="GeneID" id="5887313"/>
<sequence>MEASLRAAELKVFAKAIQCVARIGEDLHLEAKDTTLELKTVSQARNAFARIVFHEPFFEHFKLRARDAATGSIGCCINAKAVLAAFKSLTNIDKTVQLCQLTLDVVQARLVIKLICFFDIVKTYNLYYEDFDDVTVVYSKTDCRNVLENNPRLLLEAVANFQSGLEEICFDVKTASSSSEGAGEFTLENYIEVEEDQNKPSLKTKLELHSSEFLTYQVLRPTRLVFCLQALKQLLSFLDSLNEPMTCHFDHSGRPIIFSQQRTDMSIDFVLATLEHENEYPEPALPSQSIRADSPSHSTHWDNATSGTMTQPRRTPLATPNTHPANAPNNGPTAGAWSSPAGPPHMMLSAPQHETPVSQLGAALPSVG</sequence>
<dbReference type="InterPro" id="IPR046938">
    <property type="entry name" value="DNA_clamp_sf"/>
</dbReference>
<dbReference type="eggNOG" id="KOG2810">
    <property type="taxonomic scope" value="Eukaryota"/>
</dbReference>
<proteinExistence type="predicted"/>
<dbReference type="GO" id="GO:0004527">
    <property type="term" value="F:exonuclease activity"/>
    <property type="evidence" value="ECO:0007669"/>
    <property type="project" value="UniProtKB-KW"/>
</dbReference>
<dbReference type="PANTHER" id="PTHR15237:SF0">
    <property type="entry name" value="CELL CYCLE CHECKPOINT CONTROL PROTEIN"/>
    <property type="match status" value="1"/>
</dbReference>
<keyword evidence="3" id="KW-0540">Nuclease</keyword>
<keyword evidence="5" id="KW-0378">Hydrolase</keyword>